<name>A0A7J6UUJ2_THATH</name>
<evidence type="ECO:0000256" key="1">
    <source>
        <dbReference type="SAM" id="Phobius"/>
    </source>
</evidence>
<dbReference type="AlphaFoldDB" id="A0A7J6UUJ2"/>
<protein>
    <submittedName>
        <fullName evidence="2">Sulfate transporter 4.1 protein</fullName>
    </submittedName>
</protein>
<dbReference type="GO" id="GO:0016020">
    <property type="term" value="C:membrane"/>
    <property type="evidence" value="ECO:0007669"/>
    <property type="project" value="InterPro"/>
</dbReference>
<proteinExistence type="predicted"/>
<keyword evidence="1" id="KW-0812">Transmembrane</keyword>
<dbReference type="OrthoDB" id="1932909at2759"/>
<dbReference type="InterPro" id="IPR001902">
    <property type="entry name" value="SLC26A/SulP_fam"/>
</dbReference>
<feature type="transmembrane region" description="Helical" evidence="1">
    <location>
        <begin position="17"/>
        <end position="49"/>
    </location>
</feature>
<dbReference type="PANTHER" id="PTHR11814">
    <property type="entry name" value="SULFATE TRANSPORTER"/>
    <property type="match status" value="1"/>
</dbReference>
<dbReference type="GO" id="GO:0055085">
    <property type="term" value="P:transmembrane transport"/>
    <property type="evidence" value="ECO:0007669"/>
    <property type="project" value="InterPro"/>
</dbReference>
<evidence type="ECO:0000313" key="2">
    <source>
        <dbReference type="EMBL" id="KAF5175920.1"/>
    </source>
</evidence>
<keyword evidence="3" id="KW-1185">Reference proteome</keyword>
<comment type="caution">
    <text evidence="2">The sequence shown here is derived from an EMBL/GenBank/DDBJ whole genome shotgun (WGS) entry which is preliminary data.</text>
</comment>
<dbReference type="EMBL" id="JABWDY010043451">
    <property type="protein sequence ID" value="KAF5175920.1"/>
    <property type="molecule type" value="Genomic_DNA"/>
</dbReference>
<sequence>VDYEEAIFLWRVDRKDFFLWILTSITTLFLSIEIGVLVGVGFSLAFVIYESANPHIGEWTSC</sequence>
<reference evidence="2 3" key="1">
    <citation type="submission" date="2020-06" db="EMBL/GenBank/DDBJ databases">
        <title>Transcriptomic and genomic resources for Thalictrum thalictroides and T. hernandezii: Facilitating candidate gene discovery in an emerging model plant lineage.</title>
        <authorList>
            <person name="Arias T."/>
            <person name="Riano-Pachon D.M."/>
            <person name="Di Stilio V.S."/>
        </authorList>
    </citation>
    <scope>NUCLEOTIDE SEQUENCE [LARGE SCALE GENOMIC DNA]</scope>
    <source>
        <strain evidence="3">cv. WT478/WT964</strain>
        <tissue evidence="2">Leaves</tissue>
    </source>
</reference>
<organism evidence="2 3">
    <name type="scientific">Thalictrum thalictroides</name>
    <name type="common">Rue-anemone</name>
    <name type="synonym">Anemone thalictroides</name>
    <dbReference type="NCBI Taxonomy" id="46969"/>
    <lineage>
        <taxon>Eukaryota</taxon>
        <taxon>Viridiplantae</taxon>
        <taxon>Streptophyta</taxon>
        <taxon>Embryophyta</taxon>
        <taxon>Tracheophyta</taxon>
        <taxon>Spermatophyta</taxon>
        <taxon>Magnoliopsida</taxon>
        <taxon>Ranunculales</taxon>
        <taxon>Ranunculaceae</taxon>
        <taxon>Thalictroideae</taxon>
        <taxon>Thalictrum</taxon>
    </lineage>
</organism>
<keyword evidence="1" id="KW-1133">Transmembrane helix</keyword>
<evidence type="ECO:0000313" key="3">
    <source>
        <dbReference type="Proteomes" id="UP000554482"/>
    </source>
</evidence>
<keyword evidence="1" id="KW-0472">Membrane</keyword>
<accession>A0A7J6UUJ2</accession>
<dbReference type="Proteomes" id="UP000554482">
    <property type="component" value="Unassembled WGS sequence"/>
</dbReference>
<feature type="non-terminal residue" evidence="2">
    <location>
        <position position="62"/>
    </location>
</feature>
<gene>
    <name evidence="2" type="ORF">FRX31_034493</name>
</gene>